<name>A0A5J6ML62_9PROT</name>
<dbReference type="OrthoDB" id="8438824at2"/>
<dbReference type="KEGG" id="htq:FRZ44_07600"/>
<dbReference type="Proteomes" id="UP000326202">
    <property type="component" value="Chromosome"/>
</dbReference>
<evidence type="ECO:0000313" key="1">
    <source>
        <dbReference type="EMBL" id="QEX15476.1"/>
    </source>
</evidence>
<accession>A0A5J6ML62</accession>
<protein>
    <submittedName>
        <fullName evidence="1">Uncharacterized protein</fullName>
    </submittedName>
</protein>
<organism evidence="1 2">
    <name type="scientific">Hypericibacter terrae</name>
    <dbReference type="NCBI Taxonomy" id="2602015"/>
    <lineage>
        <taxon>Bacteria</taxon>
        <taxon>Pseudomonadati</taxon>
        <taxon>Pseudomonadota</taxon>
        <taxon>Alphaproteobacteria</taxon>
        <taxon>Rhodospirillales</taxon>
        <taxon>Dongiaceae</taxon>
        <taxon>Hypericibacter</taxon>
    </lineage>
</organism>
<sequence length="259" mass="29363">MADKSLIGPDDFRQIYDLFQASISRFDCGQKCAPLNGGEPVCCSTQHAVPVVQKVEWELLKSRTDMWTRFKPYDRATRQIVKEIGSSCAAVECRGARHCERDNRSLACRAFPFFPYIDRAGKFIGLAYYWDFEDRCWVISNMQIVEADFLKDFIKAFELLFARDPEEYDNFKSHSASMRRVFSRRKKPIVFIGLEGGFFEERAYGKGIRPIPAAKLPKFGPYKSDRAYARALKEAQAEAAAGGHHPDAHLVGDPARAGA</sequence>
<dbReference type="RefSeq" id="WP_151175923.1">
    <property type="nucleotide sequence ID" value="NZ_CP042906.1"/>
</dbReference>
<dbReference type="AlphaFoldDB" id="A0A5J6ML62"/>
<keyword evidence="2" id="KW-1185">Reference proteome</keyword>
<reference evidence="1 2" key="1">
    <citation type="submission" date="2019-08" db="EMBL/GenBank/DDBJ databases">
        <title>Hyperibacter terrae gen. nov., sp. nov. and Hyperibacter viscosus sp. nov., two new members in the family Rhodospirillaceae isolated from the rhizosphere of Hypericum perforatum.</title>
        <authorList>
            <person name="Noviana Z."/>
        </authorList>
    </citation>
    <scope>NUCLEOTIDE SEQUENCE [LARGE SCALE GENOMIC DNA]</scope>
    <source>
        <strain evidence="1 2">R5913</strain>
    </source>
</reference>
<gene>
    <name evidence="1" type="ORF">FRZ44_07600</name>
</gene>
<dbReference type="EMBL" id="CP042906">
    <property type="protein sequence ID" value="QEX15476.1"/>
    <property type="molecule type" value="Genomic_DNA"/>
</dbReference>
<evidence type="ECO:0000313" key="2">
    <source>
        <dbReference type="Proteomes" id="UP000326202"/>
    </source>
</evidence>
<proteinExistence type="predicted"/>